<evidence type="ECO:0000259" key="2">
    <source>
        <dbReference type="Pfam" id="PF00899"/>
    </source>
</evidence>
<keyword evidence="1" id="KW-0812">Transmembrane</keyword>
<dbReference type="SUPFAM" id="SSF69572">
    <property type="entry name" value="Activating enzymes of the ubiquitin-like proteins"/>
    <property type="match status" value="1"/>
</dbReference>
<geneLocation type="plasmid" evidence="3">
    <name>pCPT84-1</name>
</geneLocation>
<dbReference type="GO" id="GO:0061503">
    <property type="term" value="F:tRNA threonylcarbamoyladenosine dehydratase"/>
    <property type="evidence" value="ECO:0007669"/>
    <property type="project" value="TreeGrafter"/>
</dbReference>
<dbReference type="AlphaFoldDB" id="A0A4Y5T3K8"/>
<organism evidence="3">
    <name type="scientific">Clostridium perfringens</name>
    <dbReference type="NCBI Taxonomy" id="1502"/>
    <lineage>
        <taxon>Bacteria</taxon>
        <taxon>Bacillati</taxon>
        <taxon>Bacillota</taxon>
        <taxon>Clostridia</taxon>
        <taxon>Eubacteriales</taxon>
        <taxon>Clostridiaceae</taxon>
        <taxon>Clostridium</taxon>
    </lineage>
</organism>
<keyword evidence="1" id="KW-1133">Transmembrane helix</keyword>
<feature type="transmembrane region" description="Helical" evidence="1">
    <location>
        <begin position="113"/>
        <end position="130"/>
    </location>
</feature>
<dbReference type="PANTHER" id="PTHR43267:SF1">
    <property type="entry name" value="TRNA THREONYLCARBAMOYLADENOSINE DEHYDRATASE"/>
    <property type="match status" value="1"/>
</dbReference>
<dbReference type="Pfam" id="PF00899">
    <property type="entry name" value="ThiF"/>
    <property type="match status" value="1"/>
</dbReference>
<dbReference type="InterPro" id="IPR045886">
    <property type="entry name" value="ThiF/MoeB/HesA"/>
</dbReference>
<dbReference type="InterPro" id="IPR000594">
    <property type="entry name" value="ThiF_NAD_FAD-bd"/>
</dbReference>
<evidence type="ECO:0000256" key="1">
    <source>
        <dbReference type="SAM" id="Phobius"/>
    </source>
</evidence>
<feature type="domain" description="THIF-type NAD/FAD binding fold" evidence="2">
    <location>
        <begin position="106"/>
        <end position="324"/>
    </location>
</feature>
<accession>A0A4Y5T3K8</accession>
<proteinExistence type="predicted"/>
<keyword evidence="3" id="KW-0614">Plasmid</keyword>
<dbReference type="PANTHER" id="PTHR43267">
    <property type="entry name" value="TRNA THREONYLCARBAMOYLADENOSINE DEHYDRATASE"/>
    <property type="match status" value="1"/>
</dbReference>
<keyword evidence="1" id="KW-0472">Membrane</keyword>
<dbReference type="EMBL" id="MK285057">
    <property type="protein sequence ID" value="QDB00992.1"/>
    <property type="molecule type" value="Genomic_DNA"/>
</dbReference>
<sequence>MKYMIKNSINVFFEEKTLILNDTINKKVYKIHNNNSEFQYVINSLIDDKCEIENNIDRVKFDAYIEILKSKGLLRYRYENKYKNTIYEKQIDFFSNFVSDPNEIPKILKTKKIVIIGIGGVGCIAIQHLISCGVKNFIFIDNDIVNESNLNRQYCYNKKQVGMSKIEAIKSYINDLDMNISAKFYKNFINSTEDLKNILSSEENIDFILQCADRPSIKIKNYALKYAIETNIPISFIGIGVYDGFWGPLLDKKDEMIKFYKYNKEMLSKIRSLSDITTSSIGFTNSIVTAFFIKDVIMYLIGINKVSSKNKILQINFDTNSISEVLNIREITL</sequence>
<dbReference type="InterPro" id="IPR035985">
    <property type="entry name" value="Ubiquitin-activating_enz"/>
</dbReference>
<evidence type="ECO:0000313" key="3">
    <source>
        <dbReference type="EMBL" id="QDB00992.1"/>
    </source>
</evidence>
<reference evidence="3" key="1">
    <citation type="journal article" date="2019" name="Pathogens">
        <title>In silico Identification of Novel Toxin Homologs and Associated Mobile Genetic Elements in Clostridium perfringens.</title>
        <authorList>
            <person name="Lacey J.A."/>
            <person name="Johanesen P.A."/>
            <person name="Lyras D."/>
            <person name="Moore R.J."/>
        </authorList>
    </citation>
    <scope>NUCLEOTIDE SEQUENCE</scope>
    <source>
        <strain evidence="3">T84</strain>
        <plasmid evidence="3">pCPT84-1</plasmid>
    </source>
</reference>
<name>A0A4Y5T3K8_CLOPF</name>
<protein>
    <recommendedName>
        <fullName evidence="2">THIF-type NAD/FAD binding fold domain-containing protein</fullName>
    </recommendedName>
</protein>
<dbReference type="GO" id="GO:0061504">
    <property type="term" value="P:cyclic threonylcarbamoyladenosine biosynthetic process"/>
    <property type="evidence" value="ECO:0007669"/>
    <property type="project" value="TreeGrafter"/>
</dbReference>
<dbReference type="Gene3D" id="3.40.50.720">
    <property type="entry name" value="NAD(P)-binding Rossmann-like Domain"/>
    <property type="match status" value="1"/>
</dbReference>
<dbReference type="GO" id="GO:0008641">
    <property type="term" value="F:ubiquitin-like modifier activating enzyme activity"/>
    <property type="evidence" value="ECO:0007669"/>
    <property type="project" value="InterPro"/>
</dbReference>